<evidence type="ECO:0008006" key="4">
    <source>
        <dbReference type="Google" id="ProtNLM"/>
    </source>
</evidence>
<keyword evidence="1" id="KW-0472">Membrane</keyword>
<comment type="caution">
    <text evidence="2">The sequence shown here is derived from an EMBL/GenBank/DDBJ whole genome shotgun (WGS) entry which is preliminary data.</text>
</comment>
<keyword evidence="3" id="KW-1185">Reference proteome</keyword>
<dbReference type="PROSITE" id="PS51257">
    <property type="entry name" value="PROKAR_LIPOPROTEIN"/>
    <property type="match status" value="1"/>
</dbReference>
<reference evidence="3" key="1">
    <citation type="journal article" date="2019" name="Int. J. Syst. Evol. Microbiol.">
        <title>The Global Catalogue of Microorganisms (GCM) 10K type strain sequencing project: providing services to taxonomists for standard genome sequencing and annotation.</title>
        <authorList>
            <consortium name="The Broad Institute Genomics Platform"/>
            <consortium name="The Broad Institute Genome Sequencing Center for Infectious Disease"/>
            <person name="Wu L."/>
            <person name="Ma J."/>
        </authorList>
    </citation>
    <scope>NUCLEOTIDE SEQUENCE [LARGE SCALE GENOMIC DNA]</scope>
    <source>
        <strain evidence="3">CGMCC 1.15394</strain>
    </source>
</reference>
<dbReference type="RefSeq" id="WP_188728569.1">
    <property type="nucleotide sequence ID" value="NZ_BMIT01000006.1"/>
</dbReference>
<feature type="transmembrane region" description="Helical" evidence="1">
    <location>
        <begin position="39"/>
        <end position="57"/>
    </location>
</feature>
<accession>A0ABQ1TFY7</accession>
<gene>
    <name evidence="2" type="ORF">GCM10008027_19430</name>
</gene>
<feature type="transmembrane region" description="Helical" evidence="1">
    <location>
        <begin position="12"/>
        <end position="33"/>
    </location>
</feature>
<keyword evidence="1" id="KW-1133">Transmembrane helix</keyword>
<protein>
    <recommendedName>
        <fullName evidence="4">DUF2238 domain-containing protein</fullName>
    </recommendedName>
</protein>
<keyword evidence="1" id="KW-0812">Transmembrane</keyword>
<organism evidence="2 3">
    <name type="scientific">Pseudoalteromonas gelatinilytica</name>
    <dbReference type="NCBI Taxonomy" id="1703256"/>
    <lineage>
        <taxon>Bacteria</taxon>
        <taxon>Pseudomonadati</taxon>
        <taxon>Pseudomonadota</taxon>
        <taxon>Gammaproteobacteria</taxon>
        <taxon>Alteromonadales</taxon>
        <taxon>Pseudoalteromonadaceae</taxon>
        <taxon>Pseudoalteromonas</taxon>
    </lineage>
</organism>
<evidence type="ECO:0000313" key="3">
    <source>
        <dbReference type="Proteomes" id="UP000638462"/>
    </source>
</evidence>
<evidence type="ECO:0000313" key="2">
    <source>
        <dbReference type="EMBL" id="GGE94595.1"/>
    </source>
</evidence>
<name>A0ABQ1TFY7_9GAMM</name>
<dbReference type="Proteomes" id="UP000638462">
    <property type="component" value="Unassembled WGS sequence"/>
</dbReference>
<feature type="transmembrane region" description="Helical" evidence="1">
    <location>
        <begin position="98"/>
        <end position="116"/>
    </location>
</feature>
<feature type="transmembrane region" description="Helical" evidence="1">
    <location>
        <begin position="64"/>
        <end position="83"/>
    </location>
</feature>
<dbReference type="EMBL" id="BMIT01000006">
    <property type="protein sequence ID" value="GGE94595.1"/>
    <property type="molecule type" value="Genomic_DNA"/>
</dbReference>
<evidence type="ECO:0000256" key="1">
    <source>
        <dbReference type="SAM" id="Phobius"/>
    </source>
</evidence>
<sequence>MSKITPQEKKTMLYSWLFFFAGCALVLTLQSTIGLYFTTHYFVAHFLLGLFLPFAFYGFAGTKGLYWVGFFLTLVFHLGYELWEDQLTRPSYIVDWDQVVSGLVGLAMSYVIYHWWEKAIKPRLS</sequence>
<proteinExistence type="predicted"/>